<keyword evidence="3" id="KW-1185">Reference proteome</keyword>
<dbReference type="AlphaFoldDB" id="A0A8H4JLK9"/>
<dbReference type="OrthoDB" id="5141127at2759"/>
<reference evidence="2" key="1">
    <citation type="submission" date="2020-01" db="EMBL/GenBank/DDBJ databases">
        <title>Identification and distribution of gene clusters putatively required for synthesis of sphingolipid metabolism inhibitors in phylogenetically diverse species of the filamentous fungus Fusarium.</title>
        <authorList>
            <person name="Kim H.-S."/>
            <person name="Busman M."/>
            <person name="Brown D.W."/>
            <person name="Divon H."/>
            <person name="Uhlig S."/>
            <person name="Proctor R.H."/>
        </authorList>
    </citation>
    <scope>NUCLEOTIDE SEQUENCE</scope>
    <source>
        <strain evidence="2">NRRL 53441</strain>
    </source>
</reference>
<proteinExistence type="predicted"/>
<evidence type="ECO:0000313" key="3">
    <source>
        <dbReference type="Proteomes" id="UP000605986"/>
    </source>
</evidence>
<name>A0A8H4JLK9_9HYPO</name>
<evidence type="ECO:0000256" key="1">
    <source>
        <dbReference type="SAM" id="SignalP"/>
    </source>
</evidence>
<gene>
    <name evidence="2" type="ORF">F53441_13765</name>
</gene>
<protein>
    <submittedName>
        <fullName evidence="2">Uncharacterized protein</fullName>
    </submittedName>
</protein>
<dbReference type="Proteomes" id="UP000605986">
    <property type="component" value="Unassembled WGS sequence"/>
</dbReference>
<accession>A0A8H4JLK9</accession>
<feature type="chain" id="PRO_5034636864" evidence="1">
    <location>
        <begin position="22"/>
        <end position="220"/>
    </location>
</feature>
<sequence length="220" mass="23330">MHLSTPALAVATTFLANGALAGAGAIVKACVYFSAKPQINVQWNTCGSASHCMYCKNLPNLSMPVTSAGLTCVNLGKVESKASSSGGDVCATDESHWQLSYNGGVYSGSASTRWRGGGTRHNSIELDDKKYSPGTAVCGSEAACVDPSTDWDAGTTPDIYFVFRPEQKAKSSWSSGTLRAIKEAIFRDSKKAASGIEVHFMDEMLADDTEALRISQELKV</sequence>
<evidence type="ECO:0000313" key="2">
    <source>
        <dbReference type="EMBL" id="KAF4433164.1"/>
    </source>
</evidence>
<dbReference type="EMBL" id="JAADJG010000934">
    <property type="protein sequence ID" value="KAF4433164.1"/>
    <property type="molecule type" value="Genomic_DNA"/>
</dbReference>
<feature type="signal peptide" evidence="1">
    <location>
        <begin position="1"/>
        <end position="21"/>
    </location>
</feature>
<organism evidence="2 3">
    <name type="scientific">Fusarium austroafricanum</name>
    <dbReference type="NCBI Taxonomy" id="2364996"/>
    <lineage>
        <taxon>Eukaryota</taxon>
        <taxon>Fungi</taxon>
        <taxon>Dikarya</taxon>
        <taxon>Ascomycota</taxon>
        <taxon>Pezizomycotina</taxon>
        <taxon>Sordariomycetes</taxon>
        <taxon>Hypocreomycetidae</taxon>
        <taxon>Hypocreales</taxon>
        <taxon>Nectriaceae</taxon>
        <taxon>Fusarium</taxon>
        <taxon>Fusarium concolor species complex</taxon>
    </lineage>
</organism>
<comment type="caution">
    <text evidence="2">The sequence shown here is derived from an EMBL/GenBank/DDBJ whole genome shotgun (WGS) entry which is preliminary data.</text>
</comment>
<keyword evidence="1" id="KW-0732">Signal</keyword>